<dbReference type="AlphaFoldDB" id="A0A4P7UIY1"/>
<dbReference type="GO" id="GO:0016740">
    <property type="term" value="F:transferase activity"/>
    <property type="evidence" value="ECO:0007669"/>
    <property type="project" value="UniProtKB-KW"/>
</dbReference>
<accession>A0A4P7UIY1</accession>
<feature type="domain" description="Glycosyltransferase 2-like" evidence="1">
    <location>
        <begin position="8"/>
        <end position="171"/>
    </location>
</feature>
<proteinExistence type="predicted"/>
<evidence type="ECO:0000313" key="3">
    <source>
        <dbReference type="Proteomes" id="UP000297065"/>
    </source>
</evidence>
<dbReference type="Proteomes" id="UP000297065">
    <property type="component" value="Chromosome"/>
</dbReference>
<dbReference type="RefSeq" id="WP_136398700.1">
    <property type="nucleotide sequence ID" value="NZ_CP036295.1"/>
</dbReference>
<organism evidence="2 3">
    <name type="scientific">Desulfovibrio desulfuricans</name>
    <dbReference type="NCBI Taxonomy" id="876"/>
    <lineage>
        <taxon>Bacteria</taxon>
        <taxon>Pseudomonadati</taxon>
        <taxon>Thermodesulfobacteriota</taxon>
        <taxon>Desulfovibrionia</taxon>
        <taxon>Desulfovibrionales</taxon>
        <taxon>Desulfovibrionaceae</taxon>
        <taxon>Desulfovibrio</taxon>
    </lineage>
</organism>
<dbReference type="EMBL" id="CP036295">
    <property type="protein sequence ID" value="QCC84451.1"/>
    <property type="molecule type" value="Genomic_DNA"/>
</dbReference>
<dbReference type="SUPFAM" id="SSF53448">
    <property type="entry name" value="Nucleotide-diphospho-sugar transferases"/>
    <property type="match status" value="1"/>
</dbReference>
<sequence length="407" mass="44679">MVETTRVSVIIPVWNLWDMTETCLRSLAQHSAGEHLEVVVVDNHSTDATASELEPLGKALFGELFAAVRMPENVGFAKGCNAGARVANGDLLFFLNNDTTLTPGWLPPLREAMADARVGAAGPLLLYPDGTVQHCGIYISPFNTVGHLYEHLPGTFAAARKNHPLQAITGAAIMLRKGEFADCGGFHEEYRNGFEDIDLCFALRARGLKLRVESRSVVYHHTSSTPGRFAHDVQNSAVLLQRIGTAIRPDEHILAGLDGYRLCIGPSLATWLELPEERQQRFNEEFGGSAFDSAACQALLHREPLWLDGWLLLAAHLASEGNIAAAISTLNHCLRIMPAPKVYGQMLHLARDAHLAEEMLADLEAERAGRDLPVAKIRVQQARRAAYARNDTGLAQLLGDWLVRYAR</sequence>
<dbReference type="PANTHER" id="PTHR43179:SF7">
    <property type="entry name" value="RHAMNOSYLTRANSFERASE WBBL"/>
    <property type="match status" value="1"/>
</dbReference>
<dbReference type="PANTHER" id="PTHR43179">
    <property type="entry name" value="RHAMNOSYLTRANSFERASE WBBL"/>
    <property type="match status" value="1"/>
</dbReference>
<dbReference type="OrthoDB" id="9783791at2"/>
<name>A0A4P7UIY1_DESDE</name>
<protein>
    <submittedName>
        <fullName evidence="2">Glycosyltransferase family 2 protein</fullName>
    </submittedName>
</protein>
<dbReference type="Gene3D" id="3.90.550.10">
    <property type="entry name" value="Spore Coat Polysaccharide Biosynthesis Protein SpsA, Chain A"/>
    <property type="match status" value="1"/>
</dbReference>
<evidence type="ECO:0000313" key="2">
    <source>
        <dbReference type="EMBL" id="QCC84451.1"/>
    </source>
</evidence>
<dbReference type="InterPro" id="IPR029044">
    <property type="entry name" value="Nucleotide-diphossugar_trans"/>
</dbReference>
<evidence type="ECO:0000259" key="1">
    <source>
        <dbReference type="Pfam" id="PF00535"/>
    </source>
</evidence>
<dbReference type="CDD" id="cd04186">
    <property type="entry name" value="GT_2_like_c"/>
    <property type="match status" value="1"/>
</dbReference>
<dbReference type="Pfam" id="PF00535">
    <property type="entry name" value="Glycos_transf_2"/>
    <property type="match status" value="1"/>
</dbReference>
<reference evidence="2 3" key="1">
    <citation type="submission" date="2019-02" db="EMBL/GenBank/DDBJ databases">
        <title>Complete Genome Sequence of Desulfovibrio desulfuricans IC1, a Sulfonate Utilizing Anaerobe.</title>
        <authorList>
            <person name="Day L.A."/>
            <person name="De Leon K.B."/>
            <person name="Wall J.D."/>
        </authorList>
    </citation>
    <scope>NUCLEOTIDE SEQUENCE [LARGE SCALE GENOMIC DNA]</scope>
    <source>
        <strain evidence="2 3">IC1</strain>
    </source>
</reference>
<keyword evidence="2" id="KW-0808">Transferase</keyword>
<gene>
    <name evidence="2" type="ORF">DDIC_00860</name>
</gene>
<dbReference type="InterPro" id="IPR001173">
    <property type="entry name" value="Glyco_trans_2-like"/>
</dbReference>